<evidence type="ECO:0000313" key="3">
    <source>
        <dbReference type="Proteomes" id="UP001497516"/>
    </source>
</evidence>
<dbReference type="PROSITE" id="PS50879">
    <property type="entry name" value="RNASE_H_1"/>
    <property type="match status" value="1"/>
</dbReference>
<proteinExistence type="predicted"/>
<dbReference type="CDD" id="cd06222">
    <property type="entry name" value="RNase_H_like"/>
    <property type="match status" value="1"/>
</dbReference>
<organism evidence="2 3">
    <name type="scientific">Linum trigynum</name>
    <dbReference type="NCBI Taxonomy" id="586398"/>
    <lineage>
        <taxon>Eukaryota</taxon>
        <taxon>Viridiplantae</taxon>
        <taxon>Streptophyta</taxon>
        <taxon>Embryophyta</taxon>
        <taxon>Tracheophyta</taxon>
        <taxon>Spermatophyta</taxon>
        <taxon>Magnoliopsida</taxon>
        <taxon>eudicotyledons</taxon>
        <taxon>Gunneridae</taxon>
        <taxon>Pentapetalae</taxon>
        <taxon>rosids</taxon>
        <taxon>fabids</taxon>
        <taxon>Malpighiales</taxon>
        <taxon>Linaceae</taxon>
        <taxon>Linum</taxon>
    </lineage>
</organism>
<dbReference type="InterPro" id="IPR044730">
    <property type="entry name" value="RNase_H-like_dom_plant"/>
</dbReference>
<accession>A0AAV2EFY8</accession>
<dbReference type="PANTHER" id="PTHR47723">
    <property type="entry name" value="OS05G0353850 PROTEIN"/>
    <property type="match status" value="1"/>
</dbReference>
<dbReference type="AlphaFoldDB" id="A0AAV2EFY8"/>
<evidence type="ECO:0000259" key="1">
    <source>
        <dbReference type="PROSITE" id="PS50879"/>
    </source>
</evidence>
<feature type="domain" description="RNase H type-1" evidence="1">
    <location>
        <begin position="51"/>
        <end position="181"/>
    </location>
</feature>
<dbReference type="GO" id="GO:0004523">
    <property type="term" value="F:RNA-DNA hybrid ribonuclease activity"/>
    <property type="evidence" value="ECO:0007669"/>
    <property type="project" value="InterPro"/>
</dbReference>
<reference evidence="2 3" key="1">
    <citation type="submission" date="2024-04" db="EMBL/GenBank/DDBJ databases">
        <authorList>
            <person name="Fracassetti M."/>
        </authorList>
    </citation>
    <scope>NUCLEOTIDE SEQUENCE [LARGE SCALE GENOMIC DNA]</scope>
</reference>
<dbReference type="GO" id="GO:0003676">
    <property type="term" value="F:nucleic acid binding"/>
    <property type="evidence" value="ECO:0007669"/>
    <property type="project" value="InterPro"/>
</dbReference>
<dbReference type="InterPro" id="IPR053151">
    <property type="entry name" value="RNase_H-like"/>
</dbReference>
<dbReference type="Gene3D" id="3.30.420.10">
    <property type="entry name" value="Ribonuclease H-like superfamily/Ribonuclease H"/>
    <property type="match status" value="1"/>
</dbReference>
<protein>
    <recommendedName>
        <fullName evidence="1">RNase H type-1 domain-containing protein</fullName>
    </recommendedName>
</protein>
<dbReference type="InterPro" id="IPR002156">
    <property type="entry name" value="RNaseH_domain"/>
</dbReference>
<dbReference type="EMBL" id="OZ034817">
    <property type="protein sequence ID" value="CAL1384470.1"/>
    <property type="molecule type" value="Genomic_DNA"/>
</dbReference>
<dbReference type="Pfam" id="PF13456">
    <property type="entry name" value="RVT_3"/>
    <property type="match status" value="1"/>
</dbReference>
<dbReference type="InterPro" id="IPR012337">
    <property type="entry name" value="RNaseH-like_sf"/>
</dbReference>
<dbReference type="InterPro" id="IPR036397">
    <property type="entry name" value="RNaseH_sf"/>
</dbReference>
<dbReference type="Proteomes" id="UP001497516">
    <property type="component" value="Chromosome 4"/>
</dbReference>
<dbReference type="PANTHER" id="PTHR47723:SF19">
    <property type="entry name" value="POLYNUCLEOTIDYL TRANSFERASE, RIBONUCLEASE H-LIKE SUPERFAMILY PROTEIN"/>
    <property type="match status" value="1"/>
</dbReference>
<dbReference type="SUPFAM" id="SSF53098">
    <property type="entry name" value="Ribonuclease H-like"/>
    <property type="match status" value="1"/>
</dbReference>
<evidence type="ECO:0000313" key="2">
    <source>
        <dbReference type="EMBL" id="CAL1384470.1"/>
    </source>
</evidence>
<gene>
    <name evidence="2" type="ORF">LTRI10_LOCUS25672</name>
</gene>
<name>A0AAV2EFY8_9ROSI</name>
<keyword evidence="3" id="KW-1185">Reference proteome</keyword>
<sequence>MEGSAFCKKGLIARIKAWFRIVEQAHQNVQKTSLTSRTAGCTRLISWIPPDEGWIQLQTDGSVVTSTGKAAAGGLFRNNLGQCKGAFVCNLGSCSITAAELKGALEGLKIAWQRGYRRIQLNLDSLTALEIIKQRQNDNHRHGSLAKQFSYLLNLDWEVTVSHVYREANCAADFLANKAHDFDFGTHPFNVCDVDLVQWLRHDVMGISHERFTTNVI</sequence>